<dbReference type="GO" id="GO:0016705">
    <property type="term" value="F:oxidoreductase activity, acting on paired donors, with incorporation or reduction of molecular oxygen"/>
    <property type="evidence" value="ECO:0007669"/>
    <property type="project" value="InterPro"/>
</dbReference>
<comment type="cofactor">
    <cofactor evidence="1">
        <name>heme</name>
        <dbReference type="ChEBI" id="CHEBI:30413"/>
    </cofactor>
</comment>
<dbReference type="GO" id="GO:0016020">
    <property type="term" value="C:membrane"/>
    <property type="evidence" value="ECO:0007669"/>
    <property type="project" value="UniProtKB-SubCell"/>
</dbReference>
<proteinExistence type="inferred from homology"/>
<dbReference type="GO" id="GO:0005506">
    <property type="term" value="F:iron ion binding"/>
    <property type="evidence" value="ECO:0007669"/>
    <property type="project" value="InterPro"/>
</dbReference>
<reference evidence="6" key="1">
    <citation type="submission" date="2021-10" db="EMBL/GenBank/DDBJ databases">
        <title>De novo Genome Assembly of Clathrus columnatus (Basidiomycota, Fungi) Using Illumina and Nanopore Sequence Data.</title>
        <authorList>
            <person name="Ogiso-Tanaka E."/>
            <person name="Itagaki H."/>
            <person name="Hosoya T."/>
            <person name="Hosaka K."/>
        </authorList>
    </citation>
    <scope>NUCLEOTIDE SEQUENCE</scope>
    <source>
        <strain evidence="6">MO-923</strain>
    </source>
</reference>
<evidence type="ECO:0008006" key="8">
    <source>
        <dbReference type="Google" id="ProtNLM"/>
    </source>
</evidence>
<name>A0AAV5A6L2_9AGAM</name>
<dbReference type="SUPFAM" id="SSF48264">
    <property type="entry name" value="Cytochrome P450"/>
    <property type="match status" value="1"/>
</dbReference>
<dbReference type="Proteomes" id="UP001050691">
    <property type="component" value="Unassembled WGS sequence"/>
</dbReference>
<evidence type="ECO:0000256" key="3">
    <source>
        <dbReference type="ARBA" id="ARBA00022723"/>
    </source>
</evidence>
<protein>
    <recommendedName>
        <fullName evidence="8">Cytochrome P450</fullName>
    </recommendedName>
</protein>
<organism evidence="6 7">
    <name type="scientific">Clathrus columnatus</name>
    <dbReference type="NCBI Taxonomy" id="1419009"/>
    <lineage>
        <taxon>Eukaryota</taxon>
        <taxon>Fungi</taxon>
        <taxon>Dikarya</taxon>
        <taxon>Basidiomycota</taxon>
        <taxon>Agaricomycotina</taxon>
        <taxon>Agaricomycetes</taxon>
        <taxon>Phallomycetidae</taxon>
        <taxon>Phallales</taxon>
        <taxon>Clathraceae</taxon>
        <taxon>Clathrus</taxon>
    </lineage>
</organism>
<dbReference type="AlphaFoldDB" id="A0AAV5A6L2"/>
<keyword evidence="7" id="KW-1185">Reference proteome</keyword>
<gene>
    <name evidence="6" type="ORF">Clacol_003529</name>
</gene>
<dbReference type="InterPro" id="IPR001128">
    <property type="entry name" value="Cyt_P450"/>
</dbReference>
<evidence type="ECO:0000256" key="4">
    <source>
        <dbReference type="ARBA" id="ARBA00023002"/>
    </source>
</evidence>
<dbReference type="PANTHER" id="PTHR46206">
    <property type="entry name" value="CYTOCHROME P450"/>
    <property type="match status" value="1"/>
</dbReference>
<dbReference type="EMBL" id="BPWL01000004">
    <property type="protein sequence ID" value="GJJ09307.1"/>
    <property type="molecule type" value="Genomic_DNA"/>
</dbReference>
<keyword evidence="3" id="KW-0479">Metal-binding</keyword>
<evidence type="ECO:0000313" key="7">
    <source>
        <dbReference type="Proteomes" id="UP001050691"/>
    </source>
</evidence>
<accession>A0AAV5A6L2</accession>
<evidence type="ECO:0000256" key="2">
    <source>
        <dbReference type="ARBA" id="ARBA00010617"/>
    </source>
</evidence>
<dbReference type="GO" id="GO:0020037">
    <property type="term" value="F:heme binding"/>
    <property type="evidence" value="ECO:0007669"/>
    <property type="project" value="InterPro"/>
</dbReference>
<sequence>MALGHDHILDILSDFMSSDIRRTCAATAGLVLLASYFVARKARLRQRHKSIPALGGSGFFQSYITSFRFLANPAATIEEGYKKFGKGGVFCVPTPINWLVALSPDQYLQEAKGPNGHLLSAEAANDDISSADYLLNSEIFRFPYHMPIIRGPMIKNTEWLEEMRNEIIVTCEELIPISSEWKPIMVLPTIRTLITRSFHRIMFSDPELFLKIKKEAYAYLAPKIEQRLKGDTINKQDDLFSLFVEAAEDKHRNVSSLFMRVLHMNSAVVHTTSETTYLILMELAARQEYIQPLREEIETMVAKYGWSKTALSSMEKLESFMMETMRVNSPSLLNGSRKAIADYVLSNGICIPKGSLVTVVEAARHKDEDIYPNAKQFDGYRFYNNDKETTKQGAQLPHQFTTISPHFIIFGIGPNAW</sequence>
<comment type="caution">
    <text evidence="6">The sequence shown here is derived from an EMBL/GenBank/DDBJ whole genome shotgun (WGS) entry which is preliminary data.</text>
</comment>
<keyword evidence="4" id="KW-0560">Oxidoreductase</keyword>
<evidence type="ECO:0000256" key="1">
    <source>
        <dbReference type="ARBA" id="ARBA00001971"/>
    </source>
</evidence>
<keyword evidence="5" id="KW-0408">Iron</keyword>
<dbReference type="GO" id="GO:0004497">
    <property type="term" value="F:monooxygenase activity"/>
    <property type="evidence" value="ECO:0007669"/>
    <property type="project" value="UniProtKB-KW"/>
</dbReference>
<dbReference type="CDD" id="cd11041">
    <property type="entry name" value="CYP503A1-like"/>
    <property type="match status" value="1"/>
</dbReference>
<evidence type="ECO:0000256" key="5">
    <source>
        <dbReference type="ARBA" id="ARBA00023004"/>
    </source>
</evidence>
<comment type="similarity">
    <text evidence="2">Belongs to the cytochrome P450 family.</text>
</comment>
<dbReference type="Gene3D" id="1.10.630.10">
    <property type="entry name" value="Cytochrome P450"/>
    <property type="match status" value="1"/>
</dbReference>
<evidence type="ECO:0000313" key="6">
    <source>
        <dbReference type="EMBL" id="GJJ09307.1"/>
    </source>
</evidence>
<dbReference type="Pfam" id="PF00067">
    <property type="entry name" value="p450"/>
    <property type="match status" value="1"/>
</dbReference>
<dbReference type="InterPro" id="IPR036396">
    <property type="entry name" value="Cyt_P450_sf"/>
</dbReference>